<dbReference type="HOGENOM" id="CLU_778984_0_0_1"/>
<dbReference type="PROSITE" id="PS50097">
    <property type="entry name" value="BTB"/>
    <property type="match status" value="1"/>
</dbReference>
<dbReference type="GO" id="GO:0051260">
    <property type="term" value="P:protein homooligomerization"/>
    <property type="evidence" value="ECO:0007669"/>
    <property type="project" value="InterPro"/>
</dbReference>
<feature type="domain" description="BTB" evidence="1">
    <location>
        <begin position="125"/>
        <end position="192"/>
    </location>
</feature>
<dbReference type="InParanoid" id="G0MV29"/>
<dbReference type="eggNOG" id="KOG2716">
    <property type="taxonomic scope" value="Eukaryota"/>
</dbReference>
<dbReference type="SMART" id="SM00225">
    <property type="entry name" value="BTB"/>
    <property type="match status" value="1"/>
</dbReference>
<dbReference type="SUPFAM" id="SSF54695">
    <property type="entry name" value="POZ domain"/>
    <property type="match status" value="1"/>
</dbReference>
<dbReference type="InterPro" id="IPR003131">
    <property type="entry name" value="T1-type_BTB"/>
</dbReference>
<sequence length="356" mass="39718">MADNGSDLSASIGNMSMYPRIDTSTFMAPPNYYQEIAALDTEIRQPTSPIAAPRMAAPMMPAPIVDAPKMSAPIMTPPMMSAPMMPAPVVYAVMEPPKIVPDPKGAVPSAPVLPPPPPRRRSIGNNVRLNVGGALFQTTKSTLMKFDGLLNVMMQDPEIPVEHDDAIFIDRSAKHFDKILNYLRDGHVALPESMEKLEEIQKEAKYYLLDGLVDNCEMKMAKINKKTESFAEGVHVLNTQGELLQVITEPKKPVLVIYYHVGTLGRILRPKGFTIRPFLDKYQHKLNIYFKSYSLNQTSTIDPTEWRWSLHYRGGYSFDGAATQKLAKGGSVNVEPFGTQLENAIFDFFKTHSLQF</sequence>
<proteinExistence type="predicted"/>
<gene>
    <name evidence="2" type="ORF">CAEBREN_18972</name>
</gene>
<dbReference type="OrthoDB" id="2414723at2759"/>
<dbReference type="Pfam" id="PF02214">
    <property type="entry name" value="BTB_2"/>
    <property type="match status" value="1"/>
</dbReference>
<dbReference type="InterPro" id="IPR045068">
    <property type="entry name" value="BACURD1-3"/>
</dbReference>
<dbReference type="PANTHER" id="PTHR11145">
    <property type="entry name" value="BTB/POZ DOMAIN-CONTAINING ADAPTER FOR CUL3-MEDIATED RHOA DEGRADATION PROTEIN FAMILY MEMBER"/>
    <property type="match status" value="1"/>
</dbReference>
<dbReference type="Gene3D" id="3.30.710.10">
    <property type="entry name" value="Potassium Channel Kv1.1, Chain A"/>
    <property type="match status" value="1"/>
</dbReference>
<organism evidence="3">
    <name type="scientific">Caenorhabditis brenneri</name>
    <name type="common">Nematode worm</name>
    <dbReference type="NCBI Taxonomy" id="135651"/>
    <lineage>
        <taxon>Eukaryota</taxon>
        <taxon>Metazoa</taxon>
        <taxon>Ecdysozoa</taxon>
        <taxon>Nematoda</taxon>
        <taxon>Chromadorea</taxon>
        <taxon>Rhabditida</taxon>
        <taxon>Rhabditina</taxon>
        <taxon>Rhabditomorpha</taxon>
        <taxon>Rhabditoidea</taxon>
        <taxon>Rhabditidae</taxon>
        <taxon>Peloderinae</taxon>
        <taxon>Caenorhabditis</taxon>
    </lineage>
</organism>
<dbReference type="InterPro" id="IPR011333">
    <property type="entry name" value="SKP1/BTB/POZ_sf"/>
</dbReference>
<name>G0MV29_CAEBE</name>
<reference evidence="3" key="1">
    <citation type="submission" date="2011-07" db="EMBL/GenBank/DDBJ databases">
        <authorList>
            <consortium name="Caenorhabditis brenneri Sequencing and Analysis Consortium"/>
            <person name="Wilson R.K."/>
        </authorList>
    </citation>
    <scope>NUCLEOTIDE SEQUENCE [LARGE SCALE GENOMIC DNA]</scope>
    <source>
        <strain evidence="3">PB2801</strain>
    </source>
</reference>
<protein>
    <recommendedName>
        <fullName evidence="1">BTB domain-containing protein</fullName>
    </recommendedName>
</protein>
<dbReference type="PANTHER" id="PTHR11145:SF19">
    <property type="entry name" value="BTB DOMAIN-CONTAINING PROTEIN-RELATED"/>
    <property type="match status" value="1"/>
</dbReference>
<evidence type="ECO:0000313" key="2">
    <source>
        <dbReference type="EMBL" id="EGT44455.1"/>
    </source>
</evidence>
<dbReference type="STRING" id="135651.G0MV29"/>
<accession>G0MV29</accession>
<evidence type="ECO:0000313" key="3">
    <source>
        <dbReference type="Proteomes" id="UP000008068"/>
    </source>
</evidence>
<dbReference type="EMBL" id="GL379813">
    <property type="protein sequence ID" value="EGT44455.1"/>
    <property type="molecule type" value="Genomic_DNA"/>
</dbReference>
<dbReference type="Proteomes" id="UP000008068">
    <property type="component" value="Unassembled WGS sequence"/>
</dbReference>
<dbReference type="AlphaFoldDB" id="G0MV29"/>
<dbReference type="InterPro" id="IPR000210">
    <property type="entry name" value="BTB/POZ_dom"/>
</dbReference>
<keyword evidence="3" id="KW-1185">Reference proteome</keyword>
<evidence type="ECO:0000259" key="1">
    <source>
        <dbReference type="PROSITE" id="PS50097"/>
    </source>
</evidence>